<proteinExistence type="predicted"/>
<dbReference type="Proteomes" id="UP001205603">
    <property type="component" value="Unassembled WGS sequence"/>
</dbReference>
<gene>
    <name evidence="1" type="ORF">NMU02_08115</name>
</gene>
<sequence length="176" mass="20855">MRNVELLNCKEYDKLLYENNELKDIKNTLSSLNFEKPDKVFIITNIKNIYQIPPNASIELEEWLSNISLISIPTRINQKYGSVTLAVLSPYTMDDYFFYKGLRESTAYLYRYKGDYQSMAFCYYVNKKENIVRMYAQFVKISPQNYNLNTTDNVIKFFRNELKMAHVSVKQISIKK</sequence>
<reference evidence="1 2" key="1">
    <citation type="submission" date="2022-07" db="EMBL/GenBank/DDBJ databases">
        <title>Fecal culturing of patients with breast cancer.</title>
        <authorList>
            <person name="Teng N.M.Y."/>
            <person name="Kiu R."/>
            <person name="Evans R."/>
            <person name="Baker D.J."/>
            <person name="Zenner C."/>
            <person name="Robinson S.D."/>
            <person name="Hall L.J."/>
        </authorList>
    </citation>
    <scope>NUCLEOTIDE SEQUENCE [LARGE SCALE GENOMIC DNA]</scope>
    <source>
        <strain evidence="1 2">LH1063</strain>
    </source>
</reference>
<name>A0ABT1MK33_9BACT</name>
<dbReference type="EMBL" id="JANDHW010000006">
    <property type="protein sequence ID" value="MCP9612053.1"/>
    <property type="molecule type" value="Genomic_DNA"/>
</dbReference>
<organism evidence="1 2">
    <name type="scientific">Coprobacter tertius</name>
    <dbReference type="NCBI Taxonomy" id="2944915"/>
    <lineage>
        <taxon>Bacteria</taxon>
        <taxon>Pseudomonadati</taxon>
        <taxon>Bacteroidota</taxon>
        <taxon>Bacteroidia</taxon>
        <taxon>Bacteroidales</taxon>
        <taxon>Barnesiellaceae</taxon>
        <taxon>Coprobacter</taxon>
    </lineage>
</organism>
<evidence type="ECO:0000313" key="1">
    <source>
        <dbReference type="EMBL" id="MCP9612053.1"/>
    </source>
</evidence>
<comment type="caution">
    <text evidence="1">The sequence shown here is derived from an EMBL/GenBank/DDBJ whole genome shotgun (WGS) entry which is preliminary data.</text>
</comment>
<dbReference type="RefSeq" id="WP_255027278.1">
    <property type="nucleotide sequence ID" value="NZ_JANDHW010000006.1"/>
</dbReference>
<evidence type="ECO:0000313" key="2">
    <source>
        <dbReference type="Proteomes" id="UP001205603"/>
    </source>
</evidence>
<keyword evidence="2" id="KW-1185">Reference proteome</keyword>
<accession>A0ABT1MK33</accession>
<protein>
    <submittedName>
        <fullName evidence="1">Uncharacterized protein</fullName>
    </submittedName>
</protein>